<accession>A0A1Y1X7N6</accession>
<keyword evidence="4" id="KW-1185">Reference proteome</keyword>
<dbReference type="CDD" id="cd22272">
    <property type="entry name" value="DPBB_EXLX1-like"/>
    <property type="match status" value="1"/>
</dbReference>
<reference evidence="3 4" key="1">
    <citation type="submission" date="2016-08" db="EMBL/GenBank/DDBJ databases">
        <title>A Parts List for Fungal Cellulosomes Revealed by Comparative Genomics.</title>
        <authorList>
            <consortium name="DOE Joint Genome Institute"/>
            <person name="Haitjema C.H."/>
            <person name="Gilmore S.P."/>
            <person name="Henske J.K."/>
            <person name="Solomon K.V."/>
            <person name="De Groot R."/>
            <person name="Kuo A."/>
            <person name="Mondo S.J."/>
            <person name="Salamov A.A."/>
            <person name="Labutti K."/>
            <person name="Zhao Z."/>
            <person name="Chiniquy J."/>
            <person name="Barry K."/>
            <person name="Brewer H.M."/>
            <person name="Purvine S.O."/>
            <person name="Wright A.T."/>
            <person name="Boxma B."/>
            <person name="Van Alen T."/>
            <person name="Hackstein J.H."/>
            <person name="Baker S.E."/>
            <person name="Grigoriev I.V."/>
            <person name="O'Malley M.A."/>
        </authorList>
    </citation>
    <scope>NUCLEOTIDE SEQUENCE [LARGE SCALE GENOMIC DNA]</scope>
    <source>
        <strain evidence="3 4">S4</strain>
    </source>
</reference>
<feature type="signal peptide" evidence="2">
    <location>
        <begin position="1"/>
        <end position="18"/>
    </location>
</feature>
<name>A0A1Y1X7N6_9FUNG</name>
<dbReference type="InterPro" id="IPR049818">
    <property type="entry name" value="Expansin_EXLX1-like"/>
</dbReference>
<reference evidence="3 4" key="2">
    <citation type="submission" date="2016-08" db="EMBL/GenBank/DDBJ databases">
        <title>Pervasive Adenine N6-methylation of Active Genes in Fungi.</title>
        <authorList>
            <consortium name="DOE Joint Genome Institute"/>
            <person name="Mondo S.J."/>
            <person name="Dannebaum R.O."/>
            <person name="Kuo R.C."/>
            <person name="Labutti K."/>
            <person name="Haridas S."/>
            <person name="Kuo A."/>
            <person name="Salamov A."/>
            <person name="Ahrendt S.R."/>
            <person name="Lipzen A."/>
            <person name="Sullivan W."/>
            <person name="Andreopoulos W.B."/>
            <person name="Clum A."/>
            <person name="Lindquist E."/>
            <person name="Daum C."/>
            <person name="Ramamoorthy G.K."/>
            <person name="Gryganskyi A."/>
            <person name="Culley D."/>
            <person name="Magnuson J.K."/>
            <person name="James T.Y."/>
            <person name="O'Malley M.A."/>
            <person name="Stajich J.E."/>
            <person name="Spatafora J.W."/>
            <person name="Visel A."/>
            <person name="Grigoriev I.V."/>
        </authorList>
    </citation>
    <scope>NUCLEOTIDE SEQUENCE [LARGE SCALE GENOMIC DNA]</scope>
    <source>
        <strain evidence="3 4">S4</strain>
    </source>
</reference>
<dbReference type="EMBL" id="MCFG01000111">
    <property type="protein sequence ID" value="ORX81773.1"/>
    <property type="molecule type" value="Genomic_DNA"/>
</dbReference>
<dbReference type="InterPro" id="IPR036749">
    <property type="entry name" value="Expansin_CBD_sf"/>
</dbReference>
<proteinExistence type="predicted"/>
<dbReference type="PANTHER" id="PTHR31836">
    <property type="match status" value="1"/>
</dbReference>
<keyword evidence="1 2" id="KW-0732">Signal</keyword>
<dbReference type="STRING" id="1754192.A0A1Y1X7N6"/>
<dbReference type="Proteomes" id="UP000193944">
    <property type="component" value="Unassembled WGS sequence"/>
</dbReference>
<evidence type="ECO:0000256" key="1">
    <source>
        <dbReference type="ARBA" id="ARBA00022729"/>
    </source>
</evidence>
<sequence length="311" mass="34509">MNIKFITLISTFIAVASAGIGNINAFKKYPDIVKLIKDNNKNYKSNFKNTFKDGPIYTGDGTAYGNAKNGGNCLFPKDEYYDDMMYAALNEEQYSNDLGCGLCAVVVTNSAPHKPIRVRIVDKCPECKHGSLDFSDKAYKALTNQSPGRVKITWALIPCDIKVNNYKALVKKNSNIKFQFKTGSTEFWGEVQVFNTRYPVAKVHLLRNNKYVALTRRPYNYWSLNSGSFGKGPYTFKVTLADGSIIIAKKVKMVIPGNDEGAAFSTGIQTNRKAKASSNKVTKKTIKKTTTKKASKKVVNKLSPPIFVSLS</sequence>
<dbReference type="Gene3D" id="2.60.40.760">
    <property type="entry name" value="Expansin, cellulose-binding-like domain"/>
    <property type="match status" value="1"/>
</dbReference>
<evidence type="ECO:0000256" key="2">
    <source>
        <dbReference type="SAM" id="SignalP"/>
    </source>
</evidence>
<organism evidence="3 4">
    <name type="scientific">Anaeromyces robustus</name>
    <dbReference type="NCBI Taxonomy" id="1754192"/>
    <lineage>
        <taxon>Eukaryota</taxon>
        <taxon>Fungi</taxon>
        <taxon>Fungi incertae sedis</taxon>
        <taxon>Chytridiomycota</taxon>
        <taxon>Chytridiomycota incertae sedis</taxon>
        <taxon>Neocallimastigomycetes</taxon>
        <taxon>Neocallimastigales</taxon>
        <taxon>Neocallimastigaceae</taxon>
        <taxon>Anaeromyces</taxon>
    </lineage>
</organism>
<dbReference type="InterPro" id="IPR036908">
    <property type="entry name" value="RlpA-like_sf"/>
</dbReference>
<comment type="caution">
    <text evidence="3">The sequence shown here is derived from an EMBL/GenBank/DDBJ whole genome shotgun (WGS) entry which is preliminary data.</text>
</comment>
<gene>
    <name evidence="3" type="ORF">BCR32DRAFT_293068</name>
</gene>
<dbReference type="NCBIfam" id="NF041144">
    <property type="entry name" value="expansin_EXLX1"/>
    <property type="match status" value="1"/>
</dbReference>
<feature type="chain" id="PRO_5010984276" description="Barwin-like endoglucanase" evidence="2">
    <location>
        <begin position="19"/>
        <end position="311"/>
    </location>
</feature>
<evidence type="ECO:0000313" key="4">
    <source>
        <dbReference type="Proteomes" id="UP000193944"/>
    </source>
</evidence>
<protein>
    <recommendedName>
        <fullName evidence="5">Barwin-like endoglucanase</fullName>
    </recommendedName>
</protein>
<dbReference type="InterPro" id="IPR051477">
    <property type="entry name" value="Expansin_CellWall"/>
</dbReference>
<dbReference type="SUPFAM" id="SSF50685">
    <property type="entry name" value="Barwin-like endoglucanases"/>
    <property type="match status" value="1"/>
</dbReference>
<dbReference type="PANTHER" id="PTHR31836:SF21">
    <property type="entry name" value="EXPANSIN-LIKE PROTEIN 7"/>
    <property type="match status" value="1"/>
</dbReference>
<evidence type="ECO:0000313" key="3">
    <source>
        <dbReference type="EMBL" id="ORX81773.1"/>
    </source>
</evidence>
<dbReference type="SUPFAM" id="SSF49590">
    <property type="entry name" value="PHL pollen allergen"/>
    <property type="match status" value="1"/>
</dbReference>
<dbReference type="Gene3D" id="2.40.40.10">
    <property type="entry name" value="RlpA-like domain"/>
    <property type="match status" value="1"/>
</dbReference>
<evidence type="ECO:0008006" key="5">
    <source>
        <dbReference type="Google" id="ProtNLM"/>
    </source>
</evidence>
<dbReference type="OrthoDB" id="406505at2759"/>
<dbReference type="AlphaFoldDB" id="A0A1Y1X7N6"/>